<keyword evidence="3" id="KW-1185">Reference proteome</keyword>
<feature type="region of interest" description="Disordered" evidence="1">
    <location>
        <begin position="1"/>
        <end position="61"/>
    </location>
</feature>
<accession>A0A371D821</accession>
<evidence type="ECO:0000313" key="3">
    <source>
        <dbReference type="Proteomes" id="UP000256964"/>
    </source>
</evidence>
<organism evidence="2 3">
    <name type="scientific">Lentinus brumalis</name>
    <dbReference type="NCBI Taxonomy" id="2498619"/>
    <lineage>
        <taxon>Eukaryota</taxon>
        <taxon>Fungi</taxon>
        <taxon>Dikarya</taxon>
        <taxon>Basidiomycota</taxon>
        <taxon>Agaricomycotina</taxon>
        <taxon>Agaricomycetes</taxon>
        <taxon>Polyporales</taxon>
        <taxon>Polyporaceae</taxon>
        <taxon>Lentinus</taxon>
    </lineage>
</organism>
<evidence type="ECO:0000313" key="2">
    <source>
        <dbReference type="EMBL" id="RDX48652.1"/>
    </source>
</evidence>
<name>A0A371D821_9APHY</name>
<feature type="compositionally biased region" description="Polar residues" evidence="1">
    <location>
        <begin position="50"/>
        <end position="61"/>
    </location>
</feature>
<sequence length="177" mass="19061">MDPFIAGSLASGPDSSHALSPTRGALVLPDAAYTSSELSEEREPWEQDQGPPQTRGSHSSTRAAVARVALVSLNIVIVDHAGTNMVACPGNCTVGFDAFEDILDMRHDLTVFGHLQDVAQCDAGVRGALQRHPLSASREAYEVPFGDSFSHRWHGCTSSVRFRSPARRCSPHTVTIH</sequence>
<dbReference type="Proteomes" id="UP000256964">
    <property type="component" value="Unassembled WGS sequence"/>
</dbReference>
<reference evidence="2 3" key="1">
    <citation type="journal article" date="2018" name="Biotechnol. Biofuels">
        <title>Integrative visual omics of the white-rot fungus Polyporus brumalis exposes the biotechnological potential of its oxidative enzymes for delignifying raw plant biomass.</title>
        <authorList>
            <person name="Miyauchi S."/>
            <person name="Rancon A."/>
            <person name="Drula E."/>
            <person name="Hage H."/>
            <person name="Chaduli D."/>
            <person name="Favel A."/>
            <person name="Grisel S."/>
            <person name="Henrissat B."/>
            <person name="Herpoel-Gimbert I."/>
            <person name="Ruiz-Duenas F.J."/>
            <person name="Chevret D."/>
            <person name="Hainaut M."/>
            <person name="Lin J."/>
            <person name="Wang M."/>
            <person name="Pangilinan J."/>
            <person name="Lipzen A."/>
            <person name="Lesage-Meessen L."/>
            <person name="Navarro D."/>
            <person name="Riley R."/>
            <person name="Grigoriev I.V."/>
            <person name="Zhou S."/>
            <person name="Raouche S."/>
            <person name="Rosso M.N."/>
        </authorList>
    </citation>
    <scope>NUCLEOTIDE SEQUENCE [LARGE SCALE GENOMIC DNA]</scope>
    <source>
        <strain evidence="2 3">BRFM 1820</strain>
    </source>
</reference>
<proteinExistence type="predicted"/>
<dbReference type="EMBL" id="KZ857410">
    <property type="protein sequence ID" value="RDX48652.1"/>
    <property type="molecule type" value="Genomic_DNA"/>
</dbReference>
<dbReference type="AlphaFoldDB" id="A0A371D821"/>
<gene>
    <name evidence="2" type="ORF">OH76DRAFT_645972</name>
</gene>
<protein>
    <submittedName>
        <fullName evidence="2">Uncharacterized protein</fullName>
    </submittedName>
</protein>
<evidence type="ECO:0000256" key="1">
    <source>
        <dbReference type="SAM" id="MobiDB-lite"/>
    </source>
</evidence>